<feature type="region of interest" description="Disordered" evidence="2">
    <location>
        <begin position="314"/>
        <end position="361"/>
    </location>
</feature>
<dbReference type="InterPro" id="IPR050708">
    <property type="entry name" value="T6SS_VgrG/RHS"/>
</dbReference>
<evidence type="ECO:0000256" key="1">
    <source>
        <dbReference type="ARBA" id="ARBA00022737"/>
    </source>
</evidence>
<dbReference type="PANTHER" id="PTHR32305">
    <property type="match status" value="1"/>
</dbReference>
<name>M6FIH8_9LEPT</name>
<comment type="caution">
    <text evidence="4">The sequence shown here is derived from an EMBL/GenBank/DDBJ whole genome shotgun (WGS) entry which is preliminary data.</text>
</comment>
<evidence type="ECO:0000256" key="2">
    <source>
        <dbReference type="SAM" id="MobiDB-lite"/>
    </source>
</evidence>
<dbReference type="Gene3D" id="2.180.10.10">
    <property type="entry name" value="RHS repeat-associated core"/>
    <property type="match status" value="1"/>
</dbReference>
<dbReference type="AlphaFoldDB" id="M6FIH8"/>
<keyword evidence="1" id="KW-0677">Repeat</keyword>
<dbReference type="EMBL" id="AFJM02000062">
    <property type="protein sequence ID" value="EMM70922.1"/>
    <property type="molecule type" value="Genomic_DNA"/>
</dbReference>
<feature type="compositionally biased region" description="Polar residues" evidence="2">
    <location>
        <begin position="341"/>
        <end position="354"/>
    </location>
</feature>
<reference evidence="4 5" key="1">
    <citation type="submission" date="2013-01" db="EMBL/GenBank/DDBJ databases">
        <authorList>
            <person name="Harkins D.M."/>
            <person name="Durkin A.S."/>
            <person name="Brinkac L.M."/>
            <person name="Haft D.H."/>
            <person name="Selengut J.D."/>
            <person name="Sanka R."/>
            <person name="DePew J."/>
            <person name="Purushe J."/>
            <person name="Hospenthal D.R."/>
            <person name="Murray C.K."/>
            <person name="Pimentel G."/>
            <person name="Wasfy M."/>
            <person name="Vinetz J.M."/>
            <person name="Sutton G.G."/>
            <person name="Nierman W.C."/>
            <person name="Fouts D.E."/>
        </authorList>
    </citation>
    <scope>NUCLEOTIDE SEQUENCE [LARGE SCALE GENOMIC DNA]</scope>
    <source>
        <strain evidence="4 5">2006001855</strain>
    </source>
</reference>
<sequence length="410" mass="45294">MGLKTILCITFFACNLLTGAESPVREAEPPYPLIPNSYSLETYDANGNLTRQRDNSKDLTKRISVDSQDRITQIQDGNGATLGSYWYDEGGFRIRKSSLEPKNNVFSNVEILYPNKFFGLEFIESENVITSVNNVYLNGVRIAALNEVGALAYFLTDQVDSVSLVLDDEGKTLSKMQYLPYGETFVQRGDLNFAPKYNSQELDRESGFYFYNARFYDPGIARFTSADAIIDGEFDTQGWNRFSYVKGNPIGAKDPSGHLGESQVVDTTVKIPLSKFLEEATKKTSEKAAENSGKVFSKVAGKATGALGFLVPSEVDAPTKKPSTDNRKDSKLPIYHRLESDTQTPKTAKMQEQSGEIWGKEARGSNFKSVQAYTGPLPKGKRGVEFITAAKEAPGSPPGKAKWVEGYAWS</sequence>
<organism evidence="4 5">
    <name type="scientific">Leptospira weilii str. 2006001855</name>
    <dbReference type="NCBI Taxonomy" id="996804"/>
    <lineage>
        <taxon>Bacteria</taxon>
        <taxon>Pseudomonadati</taxon>
        <taxon>Spirochaetota</taxon>
        <taxon>Spirochaetia</taxon>
        <taxon>Leptospirales</taxon>
        <taxon>Leptospiraceae</taxon>
        <taxon>Leptospira</taxon>
    </lineage>
</organism>
<protein>
    <submittedName>
        <fullName evidence="4">RHS repeat-associated core domain protein</fullName>
    </submittedName>
</protein>
<proteinExistence type="predicted"/>
<dbReference type="Pfam" id="PF25023">
    <property type="entry name" value="TEN_YD-shell"/>
    <property type="match status" value="1"/>
</dbReference>
<dbReference type="InterPro" id="IPR056823">
    <property type="entry name" value="TEN-like_YD-shell"/>
</dbReference>
<feature type="compositionally biased region" description="Basic and acidic residues" evidence="2">
    <location>
        <begin position="317"/>
        <end position="340"/>
    </location>
</feature>
<evidence type="ECO:0000313" key="4">
    <source>
        <dbReference type="EMBL" id="EMM70922.1"/>
    </source>
</evidence>
<dbReference type="Proteomes" id="UP000012101">
    <property type="component" value="Unassembled WGS sequence"/>
</dbReference>
<gene>
    <name evidence="4" type="ORF">LEP1GSC038_0627</name>
</gene>
<dbReference type="InterPro" id="IPR022385">
    <property type="entry name" value="Rhs_assc_core"/>
</dbReference>
<evidence type="ECO:0000313" key="5">
    <source>
        <dbReference type="Proteomes" id="UP000012101"/>
    </source>
</evidence>
<accession>M6FIH8</accession>
<evidence type="ECO:0000259" key="3">
    <source>
        <dbReference type="Pfam" id="PF25023"/>
    </source>
</evidence>
<feature type="domain" description="Teneurin-like YD-shell" evidence="3">
    <location>
        <begin position="153"/>
        <end position="228"/>
    </location>
</feature>
<dbReference type="NCBIfam" id="TIGR03696">
    <property type="entry name" value="Rhs_assc_core"/>
    <property type="match status" value="1"/>
</dbReference>
<dbReference type="PANTHER" id="PTHR32305:SF15">
    <property type="entry name" value="PROTEIN RHSA-RELATED"/>
    <property type="match status" value="1"/>
</dbReference>